<gene>
    <name evidence="1" type="ORF">RchiOBHm_Chr4g0436901</name>
</gene>
<proteinExistence type="predicted"/>
<dbReference type="Gramene" id="PRQ40520">
    <property type="protein sequence ID" value="PRQ40520"/>
    <property type="gene ID" value="RchiOBHm_Chr4g0436901"/>
</dbReference>
<comment type="caution">
    <text evidence="1">The sequence shown here is derived from an EMBL/GenBank/DDBJ whole genome shotgun (WGS) entry which is preliminary data.</text>
</comment>
<dbReference type="AlphaFoldDB" id="A0A2P6R256"/>
<reference evidence="1 2" key="1">
    <citation type="journal article" date="2018" name="Nat. Genet.">
        <title>The Rosa genome provides new insights in the design of modern roses.</title>
        <authorList>
            <person name="Bendahmane M."/>
        </authorList>
    </citation>
    <scope>NUCLEOTIDE SEQUENCE [LARGE SCALE GENOMIC DNA]</scope>
    <source>
        <strain evidence="2">cv. Old Blush</strain>
    </source>
</reference>
<dbReference type="Proteomes" id="UP000238479">
    <property type="component" value="Chromosome 4"/>
</dbReference>
<name>A0A2P6R256_ROSCH</name>
<dbReference type="EMBL" id="PDCK01000042">
    <property type="protein sequence ID" value="PRQ40520.1"/>
    <property type="molecule type" value="Genomic_DNA"/>
</dbReference>
<accession>A0A2P6R256</accession>
<evidence type="ECO:0000313" key="2">
    <source>
        <dbReference type="Proteomes" id="UP000238479"/>
    </source>
</evidence>
<protein>
    <submittedName>
        <fullName evidence="1">Uncharacterized protein</fullName>
    </submittedName>
</protein>
<organism evidence="1 2">
    <name type="scientific">Rosa chinensis</name>
    <name type="common">China rose</name>
    <dbReference type="NCBI Taxonomy" id="74649"/>
    <lineage>
        <taxon>Eukaryota</taxon>
        <taxon>Viridiplantae</taxon>
        <taxon>Streptophyta</taxon>
        <taxon>Embryophyta</taxon>
        <taxon>Tracheophyta</taxon>
        <taxon>Spermatophyta</taxon>
        <taxon>Magnoliopsida</taxon>
        <taxon>eudicotyledons</taxon>
        <taxon>Gunneridae</taxon>
        <taxon>Pentapetalae</taxon>
        <taxon>rosids</taxon>
        <taxon>fabids</taxon>
        <taxon>Rosales</taxon>
        <taxon>Rosaceae</taxon>
        <taxon>Rosoideae</taxon>
        <taxon>Rosoideae incertae sedis</taxon>
        <taxon>Rosa</taxon>
    </lineage>
</organism>
<evidence type="ECO:0000313" key="1">
    <source>
        <dbReference type="EMBL" id="PRQ40520.1"/>
    </source>
</evidence>
<sequence length="71" mass="8117">MSYGRQLSISCKFLLYATNWLSPMGSCATTEIPSYLPSFCDDFWVVTMKFLAFAIFSCSEFPTQTQISFLF</sequence>
<keyword evidence="2" id="KW-1185">Reference proteome</keyword>